<dbReference type="Pfam" id="PF13810">
    <property type="entry name" value="DUF4185"/>
    <property type="match status" value="1"/>
</dbReference>
<protein>
    <recommendedName>
        <fullName evidence="2">DUF4185 domain-containing protein</fullName>
    </recommendedName>
</protein>
<evidence type="ECO:0000256" key="1">
    <source>
        <dbReference type="SAM" id="Phobius"/>
    </source>
</evidence>
<accession>A0A0G1CED3</accession>
<sequence>MIDIPANFFKNRIFFLCLVSIILLVVVAFLVIDGIKPQVKSASISGVPFQTDKPIVAFASRKVCSLLGTNQRSVGIHGQDGGVSTYFGGKSYFMFGDITGPSGWILPNSVSYTTDTNAASCMSLTSKASGPTATALFPLLPAVGELTAWPVSWIDSDIASGYIYFYYVGVDYSLNPQGTGLARMNITDLSTQRLGTCTNSGNCYLWNNNTLYSNYGIKLMGGQTTVSGSDVYIYVSVEGASGQIGQGLMKVPLAAVTNNNISDYQYWNGTSFVSNFSEVAPLWRSGRGLMWLNNVSPFTYTHGVSVRYSDFVGKWVATYNTGIVSVVAARAADNLSGPWSSEVILVHCDQWVSGATGFFCYGGAQHPQFSSGPILYETYSNGTEYQVYMQEIILGSALYQWSNSQGSTVYMQSSTVGPSGYTLDGNAFTVSSVPAYDLIPIYDWLDASSGVHLYETSTPGSAYTSQGVAFYAKNYQDTKNTLVPVLKWQTTAGKYVYSTFDLAPLGYTTSGSPSFYVQGETGTATPPPSTP</sequence>
<dbReference type="Proteomes" id="UP000034543">
    <property type="component" value="Unassembled WGS sequence"/>
</dbReference>
<keyword evidence="1" id="KW-1133">Transmembrane helix</keyword>
<organism evidence="3 4">
    <name type="scientific">Candidatus Gottesmanbacteria bacterium GW2011_GWA1_43_11</name>
    <dbReference type="NCBI Taxonomy" id="1618436"/>
    <lineage>
        <taxon>Bacteria</taxon>
        <taxon>Candidatus Gottesmaniibacteriota</taxon>
    </lineage>
</organism>
<dbReference type="InterPro" id="IPR025442">
    <property type="entry name" value="DUF4185"/>
</dbReference>
<proteinExistence type="predicted"/>
<comment type="caution">
    <text evidence="3">The sequence shown here is derived from an EMBL/GenBank/DDBJ whole genome shotgun (WGS) entry which is preliminary data.</text>
</comment>
<evidence type="ECO:0000259" key="2">
    <source>
        <dbReference type="Pfam" id="PF13810"/>
    </source>
</evidence>
<feature type="domain" description="DUF4185" evidence="2">
    <location>
        <begin position="70"/>
        <end position="389"/>
    </location>
</feature>
<dbReference type="STRING" id="1618436.UV59_C0030G0020"/>
<evidence type="ECO:0000313" key="3">
    <source>
        <dbReference type="EMBL" id="KKS83892.1"/>
    </source>
</evidence>
<keyword evidence="1" id="KW-0812">Transmembrane</keyword>
<gene>
    <name evidence="3" type="ORF">UV59_C0030G0020</name>
</gene>
<feature type="transmembrane region" description="Helical" evidence="1">
    <location>
        <begin position="12"/>
        <end position="32"/>
    </location>
</feature>
<reference evidence="3 4" key="1">
    <citation type="journal article" date="2015" name="Nature">
        <title>rRNA introns, odd ribosomes, and small enigmatic genomes across a large radiation of phyla.</title>
        <authorList>
            <person name="Brown C.T."/>
            <person name="Hug L.A."/>
            <person name="Thomas B.C."/>
            <person name="Sharon I."/>
            <person name="Castelle C.J."/>
            <person name="Singh A."/>
            <person name="Wilkins M.J."/>
            <person name="Williams K.H."/>
            <person name="Banfield J.F."/>
        </authorList>
    </citation>
    <scope>NUCLEOTIDE SEQUENCE [LARGE SCALE GENOMIC DNA]</scope>
</reference>
<feature type="non-terminal residue" evidence="3">
    <location>
        <position position="531"/>
    </location>
</feature>
<dbReference type="AlphaFoldDB" id="A0A0G1CED3"/>
<evidence type="ECO:0000313" key="4">
    <source>
        <dbReference type="Proteomes" id="UP000034543"/>
    </source>
</evidence>
<name>A0A0G1CED3_9BACT</name>
<keyword evidence="1" id="KW-0472">Membrane</keyword>
<dbReference type="EMBL" id="LCFB01000030">
    <property type="protein sequence ID" value="KKS83892.1"/>
    <property type="molecule type" value="Genomic_DNA"/>
</dbReference>